<reference evidence="1 2" key="2">
    <citation type="submission" date="2015-01" db="EMBL/GenBank/DDBJ databases">
        <title>Complete genome sequence of Pyrinomonas methylaliphatogenes type strain K22T.</title>
        <authorList>
            <person name="Lee K.C.Y."/>
            <person name="Power J.F."/>
            <person name="Dunfield P.F."/>
            <person name="Morgan X.C."/>
            <person name="Huttenhower C."/>
            <person name="Stott M.B."/>
        </authorList>
    </citation>
    <scope>NUCLEOTIDE SEQUENCE [LARGE SCALE GENOMIC DNA]</scope>
    <source>
        <strain evidence="1 2">K22</strain>
    </source>
</reference>
<dbReference type="EMBL" id="CBXV010000004">
    <property type="protein sequence ID" value="CDM65147.1"/>
    <property type="molecule type" value="Genomic_DNA"/>
</dbReference>
<protein>
    <submittedName>
        <fullName evidence="1">Uncharacterized protein</fullName>
    </submittedName>
</protein>
<dbReference type="Proteomes" id="UP000031518">
    <property type="component" value="Unassembled WGS sequence"/>
</dbReference>
<evidence type="ECO:0000313" key="2">
    <source>
        <dbReference type="Proteomes" id="UP000031518"/>
    </source>
</evidence>
<organism evidence="1 2">
    <name type="scientific">Pyrinomonas methylaliphatogenes</name>
    <dbReference type="NCBI Taxonomy" id="454194"/>
    <lineage>
        <taxon>Bacteria</taxon>
        <taxon>Pseudomonadati</taxon>
        <taxon>Acidobacteriota</taxon>
        <taxon>Blastocatellia</taxon>
        <taxon>Blastocatellales</taxon>
        <taxon>Pyrinomonadaceae</taxon>
        <taxon>Pyrinomonas</taxon>
    </lineage>
</organism>
<name>A0A0B6WWN6_9BACT</name>
<reference evidence="1 2" key="1">
    <citation type="submission" date="2013-12" db="EMBL/GenBank/DDBJ databases">
        <authorList>
            <person name="Stott M."/>
        </authorList>
    </citation>
    <scope>NUCLEOTIDE SEQUENCE [LARGE SCALE GENOMIC DNA]</scope>
    <source>
        <strain evidence="1 2">K22</strain>
    </source>
</reference>
<sequence length="78" mass="8856">MEPDLVGRIAAKVALLPVEQQKKALEYVEALLEQSVNRPLRGGRSLMGAFAHLGLSVTDEDIEEARREMWRHFPREEA</sequence>
<dbReference type="OrthoDB" id="129874at2"/>
<dbReference type="AlphaFoldDB" id="A0A0B6WWN6"/>
<proteinExistence type="predicted"/>
<keyword evidence="2" id="KW-1185">Reference proteome</keyword>
<gene>
    <name evidence="1" type="ORF">PYK22_01145</name>
</gene>
<evidence type="ECO:0000313" key="1">
    <source>
        <dbReference type="EMBL" id="CDM65147.1"/>
    </source>
</evidence>
<dbReference type="RefSeq" id="WP_041975189.1">
    <property type="nucleotide sequence ID" value="NZ_CBXV010000004.1"/>
</dbReference>
<accession>A0A0B6WWN6</accession>